<keyword evidence="9" id="KW-1185">Reference proteome</keyword>
<evidence type="ECO:0000256" key="3">
    <source>
        <dbReference type="ARBA" id="ARBA00022692"/>
    </source>
</evidence>
<keyword evidence="5 7" id="KW-0472">Membrane</keyword>
<dbReference type="EMBL" id="CP029556">
    <property type="protein sequence ID" value="AXA84511.1"/>
    <property type="molecule type" value="Genomic_DNA"/>
</dbReference>
<evidence type="ECO:0000256" key="2">
    <source>
        <dbReference type="ARBA" id="ARBA00010265"/>
    </source>
</evidence>
<dbReference type="GO" id="GO:0016020">
    <property type="term" value="C:membrane"/>
    <property type="evidence" value="ECO:0007669"/>
    <property type="project" value="UniProtKB-SubCell"/>
</dbReference>
<dbReference type="InterPro" id="IPR005498">
    <property type="entry name" value="T4SS_VirB10/TraB/TrbI"/>
</dbReference>
<proteinExistence type="inferred from homology"/>
<gene>
    <name evidence="8" type="ORF">DCD74_07270</name>
</gene>
<name>A0A344J651_9GAMM</name>
<feature type="region of interest" description="Disordered" evidence="6">
    <location>
        <begin position="96"/>
        <end position="158"/>
    </location>
</feature>
<accession>A0A344J651</accession>
<protein>
    <recommendedName>
        <fullName evidence="10">Secretion protein</fullName>
    </recommendedName>
</protein>
<evidence type="ECO:0000256" key="7">
    <source>
        <dbReference type="SAM" id="Phobius"/>
    </source>
</evidence>
<comment type="subcellular location">
    <subcellularLocation>
        <location evidence="1">Membrane</location>
        <topology evidence="1">Single-pass membrane protein</topology>
    </subcellularLocation>
</comment>
<feature type="transmembrane region" description="Helical" evidence="7">
    <location>
        <begin position="64"/>
        <end position="83"/>
    </location>
</feature>
<feature type="region of interest" description="Disordered" evidence="6">
    <location>
        <begin position="1"/>
        <end position="28"/>
    </location>
</feature>
<evidence type="ECO:0000313" key="9">
    <source>
        <dbReference type="Proteomes" id="UP000251842"/>
    </source>
</evidence>
<dbReference type="Gene3D" id="2.40.128.260">
    <property type="entry name" value="Type IV secretion system, VirB10/TraB/TrbI"/>
    <property type="match status" value="2"/>
</dbReference>
<organism evidence="8 9">
    <name type="scientific">Solilutibacter oculi</name>
    <dbReference type="NCBI Taxonomy" id="2698682"/>
    <lineage>
        <taxon>Bacteria</taxon>
        <taxon>Pseudomonadati</taxon>
        <taxon>Pseudomonadota</taxon>
        <taxon>Gammaproteobacteria</taxon>
        <taxon>Lysobacterales</taxon>
        <taxon>Lysobacteraceae</taxon>
        <taxon>Solilutibacter</taxon>
    </lineage>
</organism>
<feature type="region of interest" description="Disordered" evidence="6">
    <location>
        <begin position="181"/>
        <end position="208"/>
    </location>
</feature>
<dbReference type="CDD" id="cd16429">
    <property type="entry name" value="VirB10"/>
    <property type="match status" value="1"/>
</dbReference>
<reference evidence="9" key="1">
    <citation type="submission" date="2018-05" db="EMBL/GenBank/DDBJ databases">
        <title>Luteimonas pekinense sp. nov., isolated from human Meibomian gland secretions, Beijing, China.</title>
        <authorList>
            <person name="Wen T."/>
            <person name="Bai H."/>
            <person name="Lv H."/>
        </authorList>
    </citation>
    <scope>NUCLEOTIDE SEQUENCE [LARGE SCALE GENOMIC DNA]</scope>
    <source>
        <strain evidence="9">83-4</strain>
    </source>
</reference>
<evidence type="ECO:0000256" key="6">
    <source>
        <dbReference type="SAM" id="MobiDB-lite"/>
    </source>
</evidence>
<evidence type="ECO:0000256" key="4">
    <source>
        <dbReference type="ARBA" id="ARBA00022989"/>
    </source>
</evidence>
<feature type="compositionally biased region" description="Basic and acidic residues" evidence="6">
    <location>
        <begin position="1"/>
        <end position="11"/>
    </location>
</feature>
<dbReference type="InterPro" id="IPR042217">
    <property type="entry name" value="T4SS_VirB10/TrbI"/>
</dbReference>
<keyword evidence="3 7" id="KW-0812">Transmembrane</keyword>
<evidence type="ECO:0000256" key="1">
    <source>
        <dbReference type="ARBA" id="ARBA00004167"/>
    </source>
</evidence>
<dbReference type="OrthoDB" id="9766860at2"/>
<evidence type="ECO:0000256" key="5">
    <source>
        <dbReference type="ARBA" id="ARBA00023136"/>
    </source>
</evidence>
<feature type="compositionally biased region" description="Low complexity" evidence="6">
    <location>
        <begin position="191"/>
        <end position="207"/>
    </location>
</feature>
<dbReference type="Pfam" id="PF03743">
    <property type="entry name" value="TrbI"/>
    <property type="match status" value="1"/>
</dbReference>
<dbReference type="AlphaFoldDB" id="A0A344J651"/>
<feature type="compositionally biased region" description="Pro residues" evidence="6">
    <location>
        <begin position="132"/>
        <end position="142"/>
    </location>
</feature>
<dbReference type="KEGG" id="lue:DCD74_07270"/>
<dbReference type="RefSeq" id="WP_112926724.1">
    <property type="nucleotide sequence ID" value="NZ_CP029556.1"/>
</dbReference>
<sequence>MSGHYPPDHGRPGHNPPDDAPASADAPVSANPYLHRAEAETGIDLDAAAPTLTVNEVRQFNRKALLFLFGIIGLLLSMAFWFMHSLSNREVKASKQGPAETVTTPELPDATPALPVAPSESAEPIELSQEGPPLPPLPPSPPRQFNDDVEPEAASAREARRIPTLIERRTGMGDIAQGTMPEQPGMPATPPESTAAPALATTTAPKSSARRLYNPDTLMLRGTYLRCVLETRIITDVAGYTSCVVSEPVYSVNGRQLLLPKGTRLLGQYGSGQVSRGRVAVAWDRAVTPTGLDVTMASPGIDNLGGAGHPGSYDAHWGSRISSALLISLVSDLFKYAGEKYGPDSTAVYPSSGVVMSQPFQSNTAQTVQQLAQQALQESANRRPTVTLNQGSVVNVYVAQDVDFSDVLRGR</sequence>
<comment type="similarity">
    <text evidence="2">Belongs to the TrbI/VirB10 family.</text>
</comment>
<evidence type="ECO:0000313" key="8">
    <source>
        <dbReference type="EMBL" id="AXA84511.1"/>
    </source>
</evidence>
<dbReference type="Proteomes" id="UP000251842">
    <property type="component" value="Chromosome"/>
</dbReference>
<evidence type="ECO:0008006" key="10">
    <source>
        <dbReference type="Google" id="ProtNLM"/>
    </source>
</evidence>
<keyword evidence="4 7" id="KW-1133">Transmembrane helix</keyword>